<feature type="region of interest" description="Disordered" evidence="1">
    <location>
        <begin position="89"/>
        <end position="136"/>
    </location>
</feature>
<keyword evidence="3" id="KW-1185">Reference proteome</keyword>
<feature type="compositionally biased region" description="Polar residues" evidence="1">
    <location>
        <begin position="89"/>
        <end position="106"/>
    </location>
</feature>
<gene>
    <name evidence="2" type="ORF">NIIDMKKI_23680</name>
</gene>
<sequence length="136" mass="14008">MMCDMEGSAAPALGALLAKHQIGLTVGEVLHELDTAFAAIPVAATLSAAEVEFLRKHAEPSTATAIERWSAGDERQARARVALRQLTSAVSGSVSIKRPPSSSASTGPACHDASPENSYGPSTSKEPGASQVAVPW</sequence>
<evidence type="ECO:0000313" key="2">
    <source>
        <dbReference type="EMBL" id="BCI87162.1"/>
    </source>
</evidence>
<dbReference type="EMBL" id="AP023343">
    <property type="protein sequence ID" value="BCI87162.1"/>
    <property type="molecule type" value="Genomic_DNA"/>
</dbReference>
<evidence type="ECO:0000313" key="3">
    <source>
        <dbReference type="Proteomes" id="UP000516380"/>
    </source>
</evidence>
<reference evidence="2 3" key="1">
    <citation type="submission" date="2020-07" db="EMBL/GenBank/DDBJ databases">
        <title>Mycobacterium kansasii (former subtype) with zoonotic potential isolated from diseased indoor pet cat, Japan.</title>
        <authorList>
            <person name="Fukano H."/>
            <person name="Terazono T."/>
            <person name="Hoshino Y."/>
        </authorList>
    </citation>
    <scope>NUCLEOTIDE SEQUENCE [LARGE SCALE GENOMIC DNA]</scope>
    <source>
        <strain evidence="2 3">Kuro-I</strain>
    </source>
</reference>
<dbReference type="AlphaFoldDB" id="A0A7G1IBD2"/>
<name>A0A7G1IBD2_MYCKA</name>
<accession>A0A7G1IBD2</accession>
<organism evidence="2 3">
    <name type="scientific">Mycobacterium kansasii</name>
    <dbReference type="NCBI Taxonomy" id="1768"/>
    <lineage>
        <taxon>Bacteria</taxon>
        <taxon>Bacillati</taxon>
        <taxon>Actinomycetota</taxon>
        <taxon>Actinomycetes</taxon>
        <taxon>Mycobacteriales</taxon>
        <taxon>Mycobacteriaceae</taxon>
        <taxon>Mycobacterium</taxon>
    </lineage>
</organism>
<proteinExistence type="predicted"/>
<dbReference type="Proteomes" id="UP000516380">
    <property type="component" value="Chromosome"/>
</dbReference>
<protein>
    <submittedName>
        <fullName evidence="2">Uncharacterized protein</fullName>
    </submittedName>
</protein>
<evidence type="ECO:0000256" key="1">
    <source>
        <dbReference type="SAM" id="MobiDB-lite"/>
    </source>
</evidence>
<feature type="compositionally biased region" description="Polar residues" evidence="1">
    <location>
        <begin position="115"/>
        <end position="125"/>
    </location>
</feature>